<reference evidence="1 2" key="1">
    <citation type="submission" date="2013-12" db="EMBL/GenBank/DDBJ databases">
        <title>Annotation of the Bibersteinia trehalosi USDA-ARS-USMARC-189 complete genome.</title>
        <authorList>
            <person name="Harhay G.P."/>
            <person name="McVey S."/>
            <person name="Clawson M.L."/>
            <person name="Bono J."/>
            <person name="Heaton M.P."/>
            <person name="Chitko-Mckown C.G."/>
            <person name="Harhay D.M."/>
            <person name="Smith T.P.L."/>
        </authorList>
    </citation>
    <scope>NUCLEOTIDE SEQUENCE [LARGE SCALE GENOMIC DNA]</scope>
    <source>
        <strain evidence="1 2">USDA-ARS-USMARC-189</strain>
    </source>
</reference>
<keyword evidence="2" id="KW-1185">Reference proteome</keyword>
<organism evidence="1 2">
    <name type="scientific">Bibersteinia trehalosi USDA-ARS-USMARC-189</name>
    <dbReference type="NCBI Taxonomy" id="1263831"/>
    <lineage>
        <taxon>Bacteria</taxon>
        <taxon>Pseudomonadati</taxon>
        <taxon>Pseudomonadota</taxon>
        <taxon>Gammaproteobacteria</taxon>
        <taxon>Pasteurellales</taxon>
        <taxon>Pasteurellaceae</taxon>
        <taxon>Bibersteinia</taxon>
    </lineage>
</organism>
<gene>
    <name evidence="1" type="ORF">F543_470</name>
</gene>
<dbReference type="EMBL" id="CP006955">
    <property type="protein sequence ID" value="AHG82911.1"/>
    <property type="molecule type" value="Genomic_DNA"/>
</dbReference>
<proteinExistence type="predicted"/>
<accession>A0ABM5PBV5</accession>
<evidence type="ECO:0000313" key="2">
    <source>
        <dbReference type="Proteomes" id="UP000019092"/>
    </source>
</evidence>
<sequence>MFHVVFVSKNKRSILQKILQNFPKNKPLVRVNEYEFVHFLQGNRGALLRHMLLIPREK</sequence>
<protein>
    <submittedName>
        <fullName evidence="1">Uncharacterized protein</fullName>
    </submittedName>
</protein>
<name>A0ABM5PBV5_BIBTR</name>
<evidence type="ECO:0000313" key="1">
    <source>
        <dbReference type="EMBL" id="AHG82911.1"/>
    </source>
</evidence>
<dbReference type="Proteomes" id="UP000019092">
    <property type="component" value="Chromosome"/>
</dbReference>